<dbReference type="OrthoDB" id="2888887at2"/>
<evidence type="ECO:0000313" key="2">
    <source>
        <dbReference type="Proteomes" id="UP000293846"/>
    </source>
</evidence>
<proteinExistence type="predicted"/>
<sequence>MPMPKSVVKINKDGVEYISNVDRAKYTLEELTRAALRDTAKLIRKRMIEKLKQLPGMRRNRRLYKSTQYWVRRKETDLQIGFKHDSWYGARSELGTHGSPARGILRDTTYDNIDEIRRIQGQYLSAIEDENRAAGLISEEEYISPDGDE</sequence>
<protein>
    <recommendedName>
        <fullName evidence="3">HK97 gp10 family phage protein</fullName>
    </recommendedName>
</protein>
<organism evidence="1 2">
    <name type="scientific">Cytobacillus praedii</name>
    <dbReference type="NCBI Taxonomy" id="1742358"/>
    <lineage>
        <taxon>Bacteria</taxon>
        <taxon>Bacillati</taxon>
        <taxon>Bacillota</taxon>
        <taxon>Bacilli</taxon>
        <taxon>Bacillales</taxon>
        <taxon>Bacillaceae</taxon>
        <taxon>Cytobacillus</taxon>
    </lineage>
</organism>
<evidence type="ECO:0000313" key="1">
    <source>
        <dbReference type="EMBL" id="TCJ05046.1"/>
    </source>
</evidence>
<reference evidence="1 2" key="1">
    <citation type="submission" date="2019-03" db="EMBL/GenBank/DDBJ databases">
        <authorList>
            <person name="Jensen L."/>
            <person name="Storgaard J."/>
            <person name="Sulaj E."/>
            <person name="Schramm A."/>
            <person name="Marshall I.P.G."/>
        </authorList>
    </citation>
    <scope>NUCLEOTIDE SEQUENCE [LARGE SCALE GENOMIC DNA]</scope>
    <source>
        <strain evidence="1 2">2017H2G3</strain>
    </source>
</reference>
<dbReference type="AlphaFoldDB" id="A0A4R1B2C3"/>
<evidence type="ECO:0008006" key="3">
    <source>
        <dbReference type="Google" id="ProtNLM"/>
    </source>
</evidence>
<dbReference type="EMBL" id="SJTH01000006">
    <property type="protein sequence ID" value="TCJ05046.1"/>
    <property type="molecule type" value="Genomic_DNA"/>
</dbReference>
<dbReference type="RefSeq" id="WP_131236526.1">
    <property type="nucleotide sequence ID" value="NZ_SJTH01000006.1"/>
</dbReference>
<comment type="caution">
    <text evidence="1">The sequence shown here is derived from an EMBL/GenBank/DDBJ whole genome shotgun (WGS) entry which is preliminary data.</text>
</comment>
<dbReference type="Proteomes" id="UP000293846">
    <property type="component" value="Unassembled WGS sequence"/>
</dbReference>
<keyword evidence="2" id="KW-1185">Reference proteome</keyword>
<accession>A0A4R1B2C3</accession>
<gene>
    <name evidence="1" type="ORF">E0Y62_07465</name>
</gene>
<name>A0A4R1B2C3_9BACI</name>